<dbReference type="EMBL" id="JAGSOG010000115">
    <property type="protein sequence ID" value="MBR7835924.1"/>
    <property type="molecule type" value="Genomic_DNA"/>
</dbReference>
<comment type="caution">
    <text evidence="3">The sequence shown here is derived from an EMBL/GenBank/DDBJ whole genome shotgun (WGS) entry which is preliminary data.</text>
</comment>
<dbReference type="InterPro" id="IPR018931">
    <property type="entry name" value="DUF2520"/>
</dbReference>
<organism evidence="3 4">
    <name type="scientific">Actinospica durhamensis</name>
    <dbReference type="NCBI Taxonomy" id="1508375"/>
    <lineage>
        <taxon>Bacteria</taxon>
        <taxon>Bacillati</taxon>
        <taxon>Actinomycetota</taxon>
        <taxon>Actinomycetes</taxon>
        <taxon>Catenulisporales</taxon>
        <taxon>Actinospicaceae</taxon>
        <taxon>Actinospica</taxon>
    </lineage>
</organism>
<dbReference type="InterPro" id="IPR019665">
    <property type="entry name" value="OxRdtase/DH_put_Rossmann_dom"/>
</dbReference>
<dbReference type="InterPro" id="IPR036291">
    <property type="entry name" value="NAD(P)-bd_dom_sf"/>
</dbReference>
<dbReference type="PANTHER" id="PTHR40459">
    <property type="entry name" value="CONSERVED HYPOTHETICAL ALANINE AND LEUCINE RICH PROTEIN"/>
    <property type="match status" value="1"/>
</dbReference>
<evidence type="ECO:0000259" key="2">
    <source>
        <dbReference type="Pfam" id="PF10728"/>
    </source>
</evidence>
<dbReference type="Pfam" id="PF10727">
    <property type="entry name" value="Rossmann-like"/>
    <property type="match status" value="1"/>
</dbReference>
<dbReference type="SUPFAM" id="SSF48179">
    <property type="entry name" value="6-phosphogluconate dehydrogenase C-terminal domain-like"/>
    <property type="match status" value="1"/>
</dbReference>
<dbReference type="Pfam" id="PF10728">
    <property type="entry name" value="DUF2520"/>
    <property type="match status" value="1"/>
</dbReference>
<dbReference type="PANTHER" id="PTHR40459:SF1">
    <property type="entry name" value="CONSERVED HYPOTHETICAL ALANINE AND LEUCINE RICH PROTEIN"/>
    <property type="match status" value="1"/>
</dbReference>
<dbReference type="Gene3D" id="1.10.1040.20">
    <property type="entry name" value="ProC-like, C-terminal domain"/>
    <property type="match status" value="1"/>
</dbReference>
<dbReference type="Proteomes" id="UP000675781">
    <property type="component" value="Unassembled WGS sequence"/>
</dbReference>
<dbReference type="AlphaFoldDB" id="A0A941EXT1"/>
<evidence type="ECO:0000259" key="1">
    <source>
        <dbReference type="Pfam" id="PF10727"/>
    </source>
</evidence>
<evidence type="ECO:0000313" key="4">
    <source>
        <dbReference type="Proteomes" id="UP000675781"/>
    </source>
</evidence>
<dbReference type="SUPFAM" id="SSF51735">
    <property type="entry name" value="NAD(P)-binding Rossmann-fold domains"/>
    <property type="match status" value="1"/>
</dbReference>
<reference evidence="3" key="1">
    <citation type="submission" date="2021-04" db="EMBL/GenBank/DDBJ databases">
        <title>Genome based classification of Actinospica acidithermotolerans sp. nov., an actinobacterium isolated from an Indonesian hot spring.</title>
        <authorList>
            <person name="Kusuma A.B."/>
            <person name="Putra K.E."/>
            <person name="Nafisah S."/>
            <person name="Loh J."/>
            <person name="Nouioui I."/>
            <person name="Goodfellow M."/>
        </authorList>
    </citation>
    <scope>NUCLEOTIDE SEQUENCE</scope>
    <source>
        <strain evidence="3">CSCA 57</strain>
    </source>
</reference>
<dbReference type="InterPro" id="IPR008927">
    <property type="entry name" value="6-PGluconate_DH-like_C_sf"/>
</dbReference>
<sequence length="307" mass="31392">MSEAHDVRERPGRFAVGVIGTGRVGSVLGAALSRAGHRVVAASAVSDRSRRRAAELLPGTPLLPPPEVAAAAELLVLAVPDDVLPELIGGLAETGLLRAGQTVVHPSGRHGIGVLEPARTAGALPLALHPVMTFTGTDVDLARLTGCSFGVTAPEAFRPMAEALVVEMGGEPEWIAEADRALYHAALAFGANYLTTLVAQSADLLARIGVGAPGRMLGPLLGATLDNTLRSGDAALTGPVARGDAGTVAAHLEELARVSGSRAGDPLVNAYLALARLTADRALEAGLLAPERAGELLKVLNDDRAQS</sequence>
<gene>
    <name evidence="3" type="ORF">KDL01_21800</name>
</gene>
<evidence type="ECO:0000313" key="3">
    <source>
        <dbReference type="EMBL" id="MBR7835924.1"/>
    </source>
</evidence>
<feature type="domain" description="DUF2520" evidence="2">
    <location>
        <begin position="147"/>
        <end position="276"/>
    </location>
</feature>
<name>A0A941EXT1_9ACTN</name>
<keyword evidence="4" id="KW-1185">Reference proteome</keyword>
<accession>A0A941EXT1</accession>
<protein>
    <submittedName>
        <fullName evidence="3">DUF2520 domain-containing protein</fullName>
    </submittedName>
</protein>
<feature type="domain" description="Putative oxidoreductase/dehydrogenase Rossmann-like" evidence="1">
    <location>
        <begin position="9"/>
        <end position="130"/>
    </location>
</feature>
<dbReference type="InterPro" id="IPR037108">
    <property type="entry name" value="TM1727-like_C_sf"/>
</dbReference>
<proteinExistence type="predicted"/>
<dbReference type="Gene3D" id="3.40.50.720">
    <property type="entry name" value="NAD(P)-binding Rossmann-like Domain"/>
    <property type="match status" value="1"/>
</dbReference>